<evidence type="ECO:0008006" key="4">
    <source>
        <dbReference type="Google" id="ProtNLM"/>
    </source>
</evidence>
<accession>A0ABV2YI44</accession>
<dbReference type="EMBL" id="JBEZUR010000018">
    <property type="protein sequence ID" value="MEU3555403.1"/>
    <property type="molecule type" value="Genomic_DNA"/>
</dbReference>
<feature type="transmembrane region" description="Helical" evidence="1">
    <location>
        <begin position="51"/>
        <end position="70"/>
    </location>
</feature>
<name>A0ABV2YI44_9ACTN</name>
<dbReference type="Proteomes" id="UP001550850">
    <property type="component" value="Unassembled WGS sequence"/>
</dbReference>
<keyword evidence="1" id="KW-1133">Transmembrane helix</keyword>
<keyword evidence="1" id="KW-0472">Membrane</keyword>
<comment type="caution">
    <text evidence="2">The sequence shown here is derived from an EMBL/GenBank/DDBJ whole genome shotgun (WGS) entry which is preliminary data.</text>
</comment>
<keyword evidence="3" id="KW-1185">Reference proteome</keyword>
<keyword evidence="1" id="KW-0812">Transmembrane</keyword>
<organism evidence="2 3">
    <name type="scientific">Streptomyces fragilis</name>
    <dbReference type="NCBI Taxonomy" id="67301"/>
    <lineage>
        <taxon>Bacteria</taxon>
        <taxon>Bacillati</taxon>
        <taxon>Actinomycetota</taxon>
        <taxon>Actinomycetes</taxon>
        <taxon>Kitasatosporales</taxon>
        <taxon>Streptomycetaceae</taxon>
        <taxon>Streptomyces</taxon>
    </lineage>
</organism>
<evidence type="ECO:0000256" key="1">
    <source>
        <dbReference type="SAM" id="Phobius"/>
    </source>
</evidence>
<evidence type="ECO:0000313" key="3">
    <source>
        <dbReference type="Proteomes" id="UP001550850"/>
    </source>
</evidence>
<gene>
    <name evidence="2" type="ORF">AB0E65_14475</name>
</gene>
<reference evidence="2 3" key="1">
    <citation type="submission" date="2024-06" db="EMBL/GenBank/DDBJ databases">
        <title>The Natural Products Discovery Center: Release of the First 8490 Sequenced Strains for Exploring Actinobacteria Biosynthetic Diversity.</title>
        <authorList>
            <person name="Kalkreuter E."/>
            <person name="Kautsar S.A."/>
            <person name="Yang D."/>
            <person name="Bader C.D."/>
            <person name="Teijaro C.N."/>
            <person name="Fluegel L."/>
            <person name="Davis C.M."/>
            <person name="Simpson J.R."/>
            <person name="Lauterbach L."/>
            <person name="Steele A.D."/>
            <person name="Gui C."/>
            <person name="Meng S."/>
            <person name="Li G."/>
            <person name="Viehrig K."/>
            <person name="Ye F."/>
            <person name="Su P."/>
            <person name="Kiefer A.F."/>
            <person name="Nichols A."/>
            <person name="Cepeda A.J."/>
            <person name="Yan W."/>
            <person name="Fan B."/>
            <person name="Jiang Y."/>
            <person name="Adhikari A."/>
            <person name="Zheng C.-J."/>
            <person name="Schuster L."/>
            <person name="Cowan T.M."/>
            <person name="Smanski M.J."/>
            <person name="Chevrette M.G."/>
            <person name="De Carvalho L.P.S."/>
            <person name="Shen B."/>
        </authorList>
    </citation>
    <scope>NUCLEOTIDE SEQUENCE [LARGE SCALE GENOMIC DNA]</scope>
    <source>
        <strain evidence="2 3">NPDC038104</strain>
    </source>
</reference>
<dbReference type="RefSeq" id="WP_108952255.1">
    <property type="nucleotide sequence ID" value="NZ_BEVZ01000002.1"/>
</dbReference>
<protein>
    <recommendedName>
        <fullName evidence="4">Integral membrane protein</fullName>
    </recommendedName>
</protein>
<sequence length="112" mass="12072">MTAVARARGTLRLPAPAFWCVAAEATLTLVLARTLWTWRDDAYVDVPTAPYLPWLAAALTVSVPAGLLLLSRERARARRAGWALTAVRLCLLPLDLGDVAAGDVAVRLPVVR</sequence>
<feature type="transmembrane region" description="Helical" evidence="1">
    <location>
        <begin position="12"/>
        <end position="31"/>
    </location>
</feature>
<evidence type="ECO:0000313" key="2">
    <source>
        <dbReference type="EMBL" id="MEU3555403.1"/>
    </source>
</evidence>
<proteinExistence type="predicted"/>